<reference evidence="2" key="1">
    <citation type="submission" date="2020-12" db="EMBL/GenBank/DDBJ databases">
        <title>Clostridium thailandense sp. nov., a novel acetogenic bacterium isolated from peat land soil in Thailand.</title>
        <authorList>
            <person name="Chaikitkaew S."/>
            <person name="Birkeland N.K."/>
        </authorList>
    </citation>
    <scope>NUCLEOTIDE SEQUENCE</scope>
    <source>
        <strain evidence="2">PL3</strain>
    </source>
</reference>
<dbReference type="Proteomes" id="UP000694308">
    <property type="component" value="Unassembled WGS sequence"/>
</dbReference>
<evidence type="ECO:0000256" key="1">
    <source>
        <dbReference type="SAM" id="Phobius"/>
    </source>
</evidence>
<keyword evidence="3" id="KW-1185">Reference proteome</keyword>
<dbReference type="EMBL" id="JAEEGC010000026">
    <property type="protein sequence ID" value="MBV7272495.1"/>
    <property type="molecule type" value="Genomic_DNA"/>
</dbReference>
<dbReference type="InterPro" id="IPR031584">
    <property type="entry name" value="Put_ABC_export"/>
</dbReference>
<sequence>MNTKKVKKVIIISSSTVNIRRSSNDCSYNNFFINIYKAVVKYYPTQYSPADVNFLFMSPMSSRTIYAFSIAKQVIITFLIIFSKTTSMKLGISIYLILAGTTLVIAEVLEKAIKIKKENDLTN</sequence>
<keyword evidence="1" id="KW-1133">Transmembrane helix</keyword>
<feature type="transmembrane region" description="Helical" evidence="1">
    <location>
        <begin position="88"/>
        <end position="109"/>
    </location>
</feature>
<feature type="transmembrane region" description="Helical" evidence="1">
    <location>
        <begin position="64"/>
        <end position="82"/>
    </location>
</feature>
<dbReference type="AlphaFoldDB" id="A0A949WQA8"/>
<gene>
    <name evidence="2" type="ORF">I6U48_06140</name>
</gene>
<organism evidence="2 3">
    <name type="scientific">Clostridium thailandense</name>
    <dbReference type="NCBI Taxonomy" id="2794346"/>
    <lineage>
        <taxon>Bacteria</taxon>
        <taxon>Bacillati</taxon>
        <taxon>Bacillota</taxon>
        <taxon>Clostridia</taxon>
        <taxon>Eubacteriales</taxon>
        <taxon>Clostridiaceae</taxon>
        <taxon>Clostridium</taxon>
    </lineage>
</organism>
<keyword evidence="1" id="KW-0472">Membrane</keyword>
<proteinExistence type="predicted"/>
<evidence type="ECO:0000313" key="2">
    <source>
        <dbReference type="EMBL" id="MBV7272495.1"/>
    </source>
</evidence>
<accession>A0A949WQA8</accession>
<evidence type="ECO:0000313" key="3">
    <source>
        <dbReference type="Proteomes" id="UP000694308"/>
    </source>
</evidence>
<dbReference type="RefSeq" id="WP_218319530.1">
    <property type="nucleotide sequence ID" value="NZ_JAEEGC010000026.1"/>
</dbReference>
<protein>
    <submittedName>
        <fullName evidence="2">Uncharacterized protein</fullName>
    </submittedName>
</protein>
<keyword evidence="1" id="KW-0812">Transmembrane</keyword>
<name>A0A949WQA8_9CLOT</name>
<dbReference type="Pfam" id="PF16962">
    <property type="entry name" value="ABC_export"/>
    <property type="match status" value="1"/>
</dbReference>
<comment type="caution">
    <text evidence="2">The sequence shown here is derived from an EMBL/GenBank/DDBJ whole genome shotgun (WGS) entry which is preliminary data.</text>
</comment>